<dbReference type="SUPFAM" id="SSF53681">
    <property type="entry name" value="Aspartate/glutamate racemase"/>
    <property type="match status" value="2"/>
</dbReference>
<comment type="similarity">
    <text evidence="1">Belongs to the aspartate/glutamate racemases family.</text>
</comment>
<evidence type="ECO:0000256" key="2">
    <source>
        <dbReference type="ARBA" id="ARBA00023235"/>
    </source>
</evidence>
<organism evidence="3">
    <name type="scientific">marine sediment metagenome</name>
    <dbReference type="NCBI Taxonomy" id="412755"/>
    <lineage>
        <taxon>unclassified sequences</taxon>
        <taxon>metagenomes</taxon>
        <taxon>ecological metagenomes</taxon>
    </lineage>
</organism>
<evidence type="ECO:0008006" key="4">
    <source>
        <dbReference type="Google" id="ProtNLM"/>
    </source>
</evidence>
<dbReference type="GO" id="GO:0047661">
    <property type="term" value="F:amino-acid racemase activity"/>
    <property type="evidence" value="ECO:0007669"/>
    <property type="project" value="InterPro"/>
</dbReference>
<dbReference type="InterPro" id="IPR004380">
    <property type="entry name" value="Asp_race"/>
</dbReference>
<gene>
    <name evidence="3" type="ORF">LCGC14_2425620</name>
</gene>
<dbReference type="EMBL" id="LAZR01036985">
    <property type="protein sequence ID" value="KKL23413.1"/>
    <property type="molecule type" value="Genomic_DNA"/>
</dbReference>
<dbReference type="PANTHER" id="PTHR21198">
    <property type="entry name" value="GLUTAMATE RACEMASE"/>
    <property type="match status" value="1"/>
</dbReference>
<reference evidence="3" key="1">
    <citation type="journal article" date="2015" name="Nature">
        <title>Complex archaea that bridge the gap between prokaryotes and eukaryotes.</title>
        <authorList>
            <person name="Spang A."/>
            <person name="Saw J.H."/>
            <person name="Jorgensen S.L."/>
            <person name="Zaremba-Niedzwiedzka K."/>
            <person name="Martijn J."/>
            <person name="Lind A.E."/>
            <person name="van Eijk R."/>
            <person name="Schleper C."/>
            <person name="Guy L."/>
            <person name="Ettema T.J."/>
        </authorList>
    </citation>
    <scope>NUCLEOTIDE SEQUENCE</scope>
</reference>
<dbReference type="Gene3D" id="3.40.50.1860">
    <property type="match status" value="2"/>
</dbReference>
<dbReference type="AlphaFoldDB" id="A0A0F9EHJ0"/>
<evidence type="ECO:0000313" key="3">
    <source>
        <dbReference type="EMBL" id="KKL23413.1"/>
    </source>
</evidence>
<accession>A0A0F9EHJ0</accession>
<protein>
    <recommendedName>
        <fullName evidence="4">Aspartate racemase</fullName>
    </recommendedName>
</protein>
<dbReference type="InterPro" id="IPR001920">
    <property type="entry name" value="Asp/Glu_race"/>
</dbReference>
<sequence length="240" mass="26833">MKQNLLKPIGILGGMSSAATGEYYQLINKKVKEKRGGHTIAELIIYSVNFADIERFVRGGHWEEASVYLAEKAKKLEDAGASCIFLATNTMHKVREEIKAAITIPFIDIFETVSKEIKKQGKTKIGMLGTYPVMSDPFFRDAYETCGVKLIHPTETEKREIDRIIFDELTHHQFEPSSAAYYIQVIRNLSEQGAEGIILGCTEIKMLISQSDVPNIPLFDTTDLHCEMAAKIGMGDIELA</sequence>
<dbReference type="PANTHER" id="PTHR21198:SF7">
    <property type="entry name" value="ASPARTATE-GLUTAMATE RACEMASE FAMILY"/>
    <property type="match status" value="1"/>
</dbReference>
<dbReference type="NCBIfam" id="TIGR00035">
    <property type="entry name" value="asp_race"/>
    <property type="match status" value="1"/>
</dbReference>
<name>A0A0F9EHJ0_9ZZZZ</name>
<keyword evidence="2" id="KW-0413">Isomerase</keyword>
<evidence type="ECO:0000256" key="1">
    <source>
        <dbReference type="ARBA" id="ARBA00007847"/>
    </source>
</evidence>
<comment type="caution">
    <text evidence="3">The sequence shown here is derived from an EMBL/GenBank/DDBJ whole genome shotgun (WGS) entry which is preliminary data.</text>
</comment>
<dbReference type="InterPro" id="IPR015942">
    <property type="entry name" value="Asp/Glu/hydantoin_racemase"/>
</dbReference>
<dbReference type="Pfam" id="PF01177">
    <property type="entry name" value="Asp_Glu_race"/>
    <property type="match status" value="1"/>
</dbReference>
<proteinExistence type="inferred from homology"/>